<feature type="transmembrane region" description="Helical" evidence="7">
    <location>
        <begin position="367"/>
        <end position="387"/>
    </location>
</feature>
<evidence type="ECO:0000313" key="12">
    <source>
        <dbReference type="Proteomes" id="UP001165489"/>
    </source>
</evidence>
<comment type="subcellular location">
    <subcellularLocation>
        <location evidence="1">Cell membrane</location>
        <topology evidence="1">Multi-pass membrane protein</topology>
    </subcellularLocation>
</comment>
<sequence length="428" mass="45363">MDYFRGLIGIAVLLLVAFIFSANKKKIDWRLVGIGVVLQAVFGYLITKVEIVAQIFATVSRGFVKFLSFSEAGATFIFGDLATNSFGFIFAFQVLPTIIFFSTVSAGLYYLGILQKVVFVIAWIMSRTMRLSGAESLSAAGNIFLGQTEAPLLVRPFIPTMSKSELMCLMTGGMATIAGGVLAGYVAFLGGDSLEEQSRFAAYLLGASIMNAPAAIVMSKIMIPEDNKENINDKLEVNQENMGVNLIDAMSIGASEGLKLALNVGGMLLAFIAVIAALNFLLSGLIGDWTGLNAFVVSSTDGQFSGFSLEYILGQIFRLFAWVIGVEWSDTLAVGSLLGQKTVINEFVAYLSLADLKAADNLSPKSIVIATYALCGFSNFSSIAIQVGGIGSIAPNQQGNLSKLGMQALLAATLACMMTATIAGALFG</sequence>
<dbReference type="RefSeq" id="WP_241349335.1">
    <property type="nucleotide sequence ID" value="NZ_JAKZGP010000053.1"/>
</dbReference>
<feature type="transmembrane region" description="Helical" evidence="7">
    <location>
        <begin position="260"/>
        <end position="282"/>
    </location>
</feature>
<feature type="transmembrane region" description="Helical" evidence="7">
    <location>
        <begin position="29"/>
        <end position="46"/>
    </location>
</feature>
<keyword evidence="6 7" id="KW-0472">Membrane</keyword>
<dbReference type="Proteomes" id="UP001165489">
    <property type="component" value="Unassembled WGS sequence"/>
</dbReference>
<proteinExistence type="inferred from homology"/>
<feature type="transmembrane region" description="Helical" evidence="7">
    <location>
        <begin position="6"/>
        <end position="22"/>
    </location>
</feature>
<evidence type="ECO:0000256" key="5">
    <source>
        <dbReference type="ARBA" id="ARBA00022989"/>
    </source>
</evidence>
<keyword evidence="5 7" id="KW-1133">Transmembrane helix</keyword>
<keyword evidence="12" id="KW-1185">Reference proteome</keyword>
<accession>A0ABS9V435</accession>
<comment type="similarity">
    <text evidence="2">Belongs to the concentrative nucleoside transporter (CNT) (TC 2.A.41) family.</text>
</comment>
<evidence type="ECO:0000259" key="10">
    <source>
        <dbReference type="Pfam" id="PF07670"/>
    </source>
</evidence>
<keyword evidence="3" id="KW-1003">Cell membrane</keyword>
<comment type="caution">
    <text evidence="11">The sequence shown here is derived from an EMBL/GenBank/DDBJ whole genome shotgun (WGS) entry which is preliminary data.</text>
</comment>
<dbReference type="Pfam" id="PF07662">
    <property type="entry name" value="Nucleos_tra2_C"/>
    <property type="match status" value="1"/>
</dbReference>
<feature type="domain" description="Concentrative nucleoside transporter C-terminal" evidence="9">
    <location>
        <begin position="203"/>
        <end position="424"/>
    </location>
</feature>
<reference evidence="11" key="1">
    <citation type="submission" date="2022-03" db="EMBL/GenBank/DDBJ databases">
        <title>De novo assembled genomes of Belliella spp. (Cyclobacteriaceae) strains.</title>
        <authorList>
            <person name="Szabo A."/>
            <person name="Korponai K."/>
            <person name="Felfoldi T."/>
        </authorList>
    </citation>
    <scope>NUCLEOTIDE SEQUENCE</scope>
    <source>
        <strain evidence="11">DSM 111904</strain>
    </source>
</reference>
<name>A0ABS9V435_9BACT</name>
<feature type="transmembrane region" description="Helical" evidence="7">
    <location>
        <begin position="200"/>
        <end position="218"/>
    </location>
</feature>
<dbReference type="InterPro" id="IPR002668">
    <property type="entry name" value="CNT_N_dom"/>
</dbReference>
<feature type="transmembrane region" description="Helical" evidence="7">
    <location>
        <begin position="408"/>
        <end position="427"/>
    </location>
</feature>
<evidence type="ECO:0000256" key="3">
    <source>
        <dbReference type="ARBA" id="ARBA00022475"/>
    </source>
</evidence>
<feature type="domain" description="Concentrative nucleoside transporter N-terminal" evidence="8">
    <location>
        <begin position="8"/>
        <end position="81"/>
    </location>
</feature>
<evidence type="ECO:0000256" key="7">
    <source>
        <dbReference type="SAM" id="Phobius"/>
    </source>
</evidence>
<evidence type="ECO:0000256" key="2">
    <source>
        <dbReference type="ARBA" id="ARBA00009033"/>
    </source>
</evidence>
<dbReference type="EMBL" id="JAKZGP010000053">
    <property type="protein sequence ID" value="MCH7410979.1"/>
    <property type="molecule type" value="Genomic_DNA"/>
</dbReference>
<dbReference type="PANTHER" id="PTHR10590">
    <property type="entry name" value="SODIUM/NUCLEOSIDE COTRANSPORTER"/>
    <property type="match status" value="1"/>
</dbReference>
<feature type="domain" description="Nucleoside transporter/FeoB GTPase Gate" evidence="10">
    <location>
        <begin position="91"/>
        <end position="190"/>
    </location>
</feature>
<gene>
    <name evidence="11" type="ORF">MM239_16350</name>
</gene>
<dbReference type="InterPro" id="IPR011642">
    <property type="entry name" value="Gate_dom"/>
</dbReference>
<feature type="transmembrane region" description="Helical" evidence="7">
    <location>
        <begin position="107"/>
        <end position="125"/>
    </location>
</feature>
<dbReference type="PANTHER" id="PTHR10590:SF4">
    <property type="entry name" value="SOLUTE CARRIER FAMILY 28 MEMBER 3"/>
    <property type="match status" value="1"/>
</dbReference>
<dbReference type="Pfam" id="PF07670">
    <property type="entry name" value="Gate"/>
    <property type="match status" value="1"/>
</dbReference>
<dbReference type="InterPro" id="IPR008276">
    <property type="entry name" value="C_nuclsd_transpt"/>
</dbReference>
<feature type="transmembrane region" description="Helical" evidence="7">
    <location>
        <begin position="166"/>
        <end position="188"/>
    </location>
</feature>
<evidence type="ECO:0000313" key="11">
    <source>
        <dbReference type="EMBL" id="MCH7410979.1"/>
    </source>
</evidence>
<dbReference type="InterPro" id="IPR011657">
    <property type="entry name" value="CNT_C_dom"/>
</dbReference>
<evidence type="ECO:0000256" key="1">
    <source>
        <dbReference type="ARBA" id="ARBA00004651"/>
    </source>
</evidence>
<evidence type="ECO:0000259" key="8">
    <source>
        <dbReference type="Pfam" id="PF01773"/>
    </source>
</evidence>
<dbReference type="Pfam" id="PF01773">
    <property type="entry name" value="Nucleos_tra2_N"/>
    <property type="match status" value="1"/>
</dbReference>
<feature type="transmembrane region" description="Helical" evidence="7">
    <location>
        <begin position="81"/>
        <end position="101"/>
    </location>
</feature>
<keyword evidence="4 7" id="KW-0812">Transmembrane</keyword>
<evidence type="ECO:0000259" key="9">
    <source>
        <dbReference type="Pfam" id="PF07662"/>
    </source>
</evidence>
<evidence type="ECO:0000256" key="6">
    <source>
        <dbReference type="ARBA" id="ARBA00023136"/>
    </source>
</evidence>
<evidence type="ECO:0000256" key="4">
    <source>
        <dbReference type="ARBA" id="ARBA00022692"/>
    </source>
</evidence>
<organism evidence="11 12">
    <name type="scientific">Belliella filtrata</name>
    <dbReference type="NCBI Taxonomy" id="2923435"/>
    <lineage>
        <taxon>Bacteria</taxon>
        <taxon>Pseudomonadati</taxon>
        <taxon>Bacteroidota</taxon>
        <taxon>Cytophagia</taxon>
        <taxon>Cytophagales</taxon>
        <taxon>Cyclobacteriaceae</taxon>
        <taxon>Belliella</taxon>
    </lineage>
</organism>
<protein>
    <submittedName>
        <fullName evidence="11">NupC/NupG family nucleoside CNT transporter</fullName>
    </submittedName>
</protein>